<name>X1JIA3_9ZZZZ</name>
<gene>
    <name evidence="1" type="ORF">S03H2_60708</name>
</gene>
<protein>
    <submittedName>
        <fullName evidence="1">Uncharacterized protein</fullName>
    </submittedName>
</protein>
<proteinExistence type="predicted"/>
<sequence>MSNKIRGFLMTILKNNKNLSISILLLDFDLRVDNYQILT</sequence>
<dbReference type="AlphaFoldDB" id="X1JIA3"/>
<evidence type="ECO:0000313" key="1">
    <source>
        <dbReference type="EMBL" id="GAH78019.1"/>
    </source>
</evidence>
<accession>X1JIA3</accession>
<organism evidence="1">
    <name type="scientific">marine sediment metagenome</name>
    <dbReference type="NCBI Taxonomy" id="412755"/>
    <lineage>
        <taxon>unclassified sequences</taxon>
        <taxon>metagenomes</taxon>
        <taxon>ecological metagenomes</taxon>
    </lineage>
</organism>
<reference evidence="1" key="1">
    <citation type="journal article" date="2014" name="Front. Microbiol.">
        <title>High frequency of phylogenetically diverse reductive dehalogenase-homologous genes in deep subseafloor sedimentary metagenomes.</title>
        <authorList>
            <person name="Kawai M."/>
            <person name="Futagami T."/>
            <person name="Toyoda A."/>
            <person name="Takaki Y."/>
            <person name="Nishi S."/>
            <person name="Hori S."/>
            <person name="Arai W."/>
            <person name="Tsubouchi T."/>
            <person name="Morono Y."/>
            <person name="Uchiyama I."/>
            <person name="Ito T."/>
            <person name="Fujiyama A."/>
            <person name="Inagaki F."/>
            <person name="Takami H."/>
        </authorList>
    </citation>
    <scope>NUCLEOTIDE SEQUENCE</scope>
    <source>
        <strain evidence="1">Expedition CK06-06</strain>
    </source>
</reference>
<comment type="caution">
    <text evidence="1">The sequence shown here is derived from an EMBL/GenBank/DDBJ whole genome shotgun (WGS) entry which is preliminary data.</text>
</comment>
<dbReference type="EMBL" id="BARU01039142">
    <property type="protein sequence ID" value="GAH78019.1"/>
    <property type="molecule type" value="Genomic_DNA"/>
</dbReference>